<dbReference type="Proteomes" id="UP000325438">
    <property type="component" value="Unassembled WGS sequence"/>
</dbReference>
<dbReference type="AlphaFoldDB" id="A0A5N7JR10"/>
<comment type="caution">
    <text evidence="1">The sequence shown here is derived from an EMBL/GenBank/DDBJ whole genome shotgun (WGS) entry which is preliminary data.</text>
</comment>
<evidence type="ECO:0000313" key="1">
    <source>
        <dbReference type="EMBL" id="MPQ83830.1"/>
    </source>
</evidence>
<reference evidence="1 2" key="1">
    <citation type="submission" date="2019-09" db="EMBL/GenBank/DDBJ databases">
        <title>The draft genomes of Allium pathogen Pseudomonas sp.</title>
        <authorList>
            <person name="Fujikawa T."/>
            <person name="Sawada H."/>
        </authorList>
    </citation>
    <scope>NUCLEOTIDE SEQUENCE [LARGE SCALE GENOMIC DNA]</scope>
    <source>
        <strain evidence="1 2">MAFF 730085</strain>
    </source>
</reference>
<organism evidence="1 2">
    <name type="scientific">Pseudomonas kitaguniensis</name>
    <dbReference type="NCBI Taxonomy" id="2607908"/>
    <lineage>
        <taxon>Bacteria</taxon>
        <taxon>Pseudomonadati</taxon>
        <taxon>Pseudomonadota</taxon>
        <taxon>Gammaproteobacteria</taxon>
        <taxon>Pseudomonadales</taxon>
        <taxon>Pseudomonadaceae</taxon>
        <taxon>Pseudomonas</taxon>
    </lineage>
</organism>
<evidence type="ECO:0000313" key="2">
    <source>
        <dbReference type="Proteomes" id="UP000325438"/>
    </source>
</evidence>
<dbReference type="RefSeq" id="WP_152749027.1">
    <property type="nucleotide sequence ID" value="NZ_VUBA01000043.1"/>
</dbReference>
<accession>A0A5N7JR10</accession>
<dbReference type="EMBL" id="VUBA01000043">
    <property type="protein sequence ID" value="MPQ83830.1"/>
    <property type="molecule type" value="Genomic_DNA"/>
</dbReference>
<protein>
    <submittedName>
        <fullName evidence="1">Uncharacterized protein</fullName>
    </submittedName>
</protein>
<sequence length="228" mass="24905">MNYGLKAINDSGFVQIDSETPRLCVIYSGVYAATAYAINVYFPAAITTLEPPCIFLRNSESNPGDLYTSMTILGSAGDWTGFQIVSLQTDMRPNGKWFAAVFASKSTDTYGLRMWAADGSLIYDSGAVPVLFSRASHSWSFQGRVVINAITNGYYWRNALTAPLLSDEYFMINPFSRGLLTPQVVGWTQIGVRFSHAERCLQVFGITAQGAWSDMGSPGAVFARLPGT</sequence>
<proteinExistence type="predicted"/>
<name>A0A5N7JR10_9PSED</name>
<gene>
    <name evidence="1" type="ORF">F0170_07425</name>
</gene>